<reference evidence="9" key="1">
    <citation type="submission" date="2020-03" db="EMBL/GenBank/DDBJ databases">
        <title>Studies in the Genomics of Life Span.</title>
        <authorList>
            <person name="Glass D."/>
        </authorList>
    </citation>
    <scope>NUCLEOTIDE SEQUENCE</scope>
    <source>
        <strain evidence="9">SUZIE</strain>
        <tissue evidence="9">Muscle</tissue>
    </source>
</reference>
<comment type="subcellular location">
    <subcellularLocation>
        <location evidence="1">Membrane</location>
        <topology evidence="1">Multi-pass membrane protein</topology>
    </subcellularLocation>
</comment>
<evidence type="ECO:0000256" key="2">
    <source>
        <dbReference type="ARBA" id="ARBA00022692"/>
    </source>
</evidence>
<evidence type="ECO:0000256" key="3">
    <source>
        <dbReference type="ARBA" id="ARBA00022989"/>
    </source>
</evidence>
<feature type="transmembrane region" description="Helical" evidence="7">
    <location>
        <begin position="113"/>
        <end position="131"/>
    </location>
</feature>
<dbReference type="Pfam" id="PF00001">
    <property type="entry name" value="7tm_1"/>
    <property type="match status" value="2"/>
</dbReference>
<accession>A0AA41SRH8</accession>
<keyword evidence="6 9" id="KW-0675">Receptor</keyword>
<evidence type="ECO:0000256" key="1">
    <source>
        <dbReference type="ARBA" id="ARBA00004141"/>
    </source>
</evidence>
<feature type="transmembrane region" description="Helical" evidence="7">
    <location>
        <begin position="91"/>
        <end position="107"/>
    </location>
</feature>
<evidence type="ECO:0000313" key="10">
    <source>
        <dbReference type="Proteomes" id="UP001166674"/>
    </source>
</evidence>
<keyword evidence="4" id="KW-0297">G-protein coupled receptor</keyword>
<evidence type="ECO:0000256" key="5">
    <source>
        <dbReference type="ARBA" id="ARBA00023136"/>
    </source>
</evidence>
<dbReference type="InterPro" id="IPR017452">
    <property type="entry name" value="GPCR_Rhodpsn_7TM"/>
</dbReference>
<name>A0AA41SRH8_SCICA</name>
<dbReference type="GO" id="GO:0016020">
    <property type="term" value="C:membrane"/>
    <property type="evidence" value="ECO:0007669"/>
    <property type="project" value="UniProtKB-SubCell"/>
</dbReference>
<evidence type="ECO:0000313" key="9">
    <source>
        <dbReference type="EMBL" id="MBZ3873193.1"/>
    </source>
</evidence>
<dbReference type="AlphaFoldDB" id="A0AA41SRH8"/>
<sequence length="360" mass="39778">MERGNQTGAGNFILLGFTDDPDLQSLLFGLFLSMYLVTLLGNLLIILATISDSHLHKPMYFFLSNLSLADIGFTSTTVPKALRNNQMQSRVITFSGCISQICLFFVFACQDNLLLTVMAYDCFMTICHPLYYVSIMNPRLGQLMALGSWLIIDFVKIVVSVASVEQGMAIFHGKSRMGSGSSNTTWIRCIEILEHMGIGIPMFSSARNQCLKLDLEKHSNLCHLLPFIRAELIQHPEKEEQELTTPGAAGVGGDDPDLQSLLFGLLLSKYLVTVLGNLLIILATISHSHLQKPMYFFLTNLSLPDIGFTYTTVPKALRNIQTQSKVITIAGCISQICSFFVFACQENLCRGHTLMAAAPS</sequence>
<dbReference type="EMBL" id="JAATJV010201076">
    <property type="protein sequence ID" value="MBZ3873193.1"/>
    <property type="molecule type" value="Genomic_DNA"/>
</dbReference>
<feature type="domain" description="G-protein coupled receptors family 1 profile" evidence="8">
    <location>
        <begin position="276"/>
        <end position="332"/>
    </location>
</feature>
<evidence type="ECO:0000256" key="7">
    <source>
        <dbReference type="SAM" id="Phobius"/>
    </source>
</evidence>
<evidence type="ECO:0000256" key="4">
    <source>
        <dbReference type="ARBA" id="ARBA00023040"/>
    </source>
</evidence>
<dbReference type="Gene3D" id="1.20.1070.10">
    <property type="entry name" value="Rhodopsin 7-helix transmembrane proteins"/>
    <property type="match status" value="2"/>
</dbReference>
<keyword evidence="10" id="KW-1185">Reference proteome</keyword>
<dbReference type="FunFam" id="1.20.1070.10:FF:000410">
    <property type="entry name" value="Olfactory receptor 1348"/>
    <property type="match status" value="1"/>
</dbReference>
<dbReference type="Proteomes" id="UP001166674">
    <property type="component" value="Unassembled WGS sequence"/>
</dbReference>
<feature type="domain" description="G-protein coupled receptors family 1 profile" evidence="8">
    <location>
        <begin position="41"/>
        <end position="151"/>
    </location>
</feature>
<dbReference type="InterPro" id="IPR000276">
    <property type="entry name" value="GPCR_Rhodpsn"/>
</dbReference>
<evidence type="ECO:0000259" key="8">
    <source>
        <dbReference type="PROSITE" id="PS50262"/>
    </source>
</evidence>
<organism evidence="9 10">
    <name type="scientific">Sciurus carolinensis</name>
    <name type="common">Eastern gray squirrel</name>
    <dbReference type="NCBI Taxonomy" id="30640"/>
    <lineage>
        <taxon>Eukaryota</taxon>
        <taxon>Metazoa</taxon>
        <taxon>Chordata</taxon>
        <taxon>Craniata</taxon>
        <taxon>Vertebrata</taxon>
        <taxon>Euteleostomi</taxon>
        <taxon>Mammalia</taxon>
        <taxon>Eutheria</taxon>
        <taxon>Euarchontoglires</taxon>
        <taxon>Glires</taxon>
        <taxon>Rodentia</taxon>
        <taxon>Sciuromorpha</taxon>
        <taxon>Sciuridae</taxon>
        <taxon>Sciurinae</taxon>
        <taxon>Sciurini</taxon>
        <taxon>Sciurus</taxon>
    </lineage>
</organism>
<keyword evidence="3 7" id="KW-1133">Transmembrane helix</keyword>
<feature type="transmembrane region" description="Helical" evidence="7">
    <location>
        <begin position="143"/>
        <end position="164"/>
    </location>
</feature>
<dbReference type="SUPFAM" id="SSF81321">
    <property type="entry name" value="Family A G protein-coupled receptor-like"/>
    <property type="match status" value="2"/>
</dbReference>
<comment type="caution">
    <text evidence="9">The sequence shown here is derived from an EMBL/GenBank/DDBJ whole genome shotgun (WGS) entry which is preliminary data.</text>
</comment>
<protein>
    <submittedName>
        <fullName evidence="9">Olfactory receptor 7C2</fullName>
    </submittedName>
</protein>
<keyword evidence="5 7" id="KW-0472">Membrane</keyword>
<gene>
    <name evidence="9" type="ORF">SUZIE_121715</name>
</gene>
<dbReference type="PROSITE" id="PS50262">
    <property type="entry name" value="G_PROTEIN_RECEP_F1_2"/>
    <property type="match status" value="2"/>
</dbReference>
<dbReference type="PANTHER" id="PTHR48001">
    <property type="entry name" value="OLFACTORY RECEPTOR"/>
    <property type="match status" value="1"/>
</dbReference>
<keyword evidence="2 7" id="KW-0812">Transmembrane</keyword>
<dbReference type="PRINTS" id="PR00237">
    <property type="entry name" value="GPCRRHODOPSN"/>
</dbReference>
<dbReference type="GO" id="GO:0004930">
    <property type="term" value="F:G protein-coupled receptor activity"/>
    <property type="evidence" value="ECO:0007669"/>
    <property type="project" value="UniProtKB-KW"/>
</dbReference>
<feature type="transmembrane region" description="Helical" evidence="7">
    <location>
        <begin position="26"/>
        <end position="50"/>
    </location>
</feature>
<feature type="transmembrane region" description="Helical" evidence="7">
    <location>
        <begin position="261"/>
        <end position="285"/>
    </location>
</feature>
<evidence type="ECO:0000256" key="6">
    <source>
        <dbReference type="ARBA" id="ARBA00023170"/>
    </source>
</evidence>
<keyword evidence="4" id="KW-0807">Transducer</keyword>
<proteinExistence type="predicted"/>